<sequence>MGGIDTNLAVAALAISLVAFITALGQLLQQYFATADGYRRCQRSVMGGWAAKTKMRWRWREFRFETLYTTPNICLLHEDYDEDTRMIILGLTTGARVAPNFRVTPIDD</sequence>
<evidence type="ECO:0000313" key="2">
    <source>
        <dbReference type="Proteomes" id="UP000235672"/>
    </source>
</evidence>
<accession>A0A2J6PH97</accession>
<dbReference type="AlphaFoldDB" id="A0A2J6PH97"/>
<proteinExistence type="predicted"/>
<reference evidence="1 2" key="1">
    <citation type="submission" date="2016-05" db="EMBL/GenBank/DDBJ databases">
        <title>A degradative enzymes factory behind the ericoid mycorrhizal symbiosis.</title>
        <authorList>
            <consortium name="DOE Joint Genome Institute"/>
            <person name="Martino E."/>
            <person name="Morin E."/>
            <person name="Grelet G."/>
            <person name="Kuo A."/>
            <person name="Kohler A."/>
            <person name="Daghino S."/>
            <person name="Barry K."/>
            <person name="Choi C."/>
            <person name="Cichocki N."/>
            <person name="Clum A."/>
            <person name="Copeland A."/>
            <person name="Hainaut M."/>
            <person name="Haridas S."/>
            <person name="Labutti K."/>
            <person name="Lindquist E."/>
            <person name="Lipzen A."/>
            <person name="Khouja H.-R."/>
            <person name="Murat C."/>
            <person name="Ohm R."/>
            <person name="Olson A."/>
            <person name="Spatafora J."/>
            <person name="Veneault-Fourrey C."/>
            <person name="Henrissat B."/>
            <person name="Grigoriev I."/>
            <person name="Martin F."/>
            <person name="Perotto S."/>
        </authorList>
    </citation>
    <scope>NUCLEOTIDE SEQUENCE [LARGE SCALE GENOMIC DNA]</scope>
    <source>
        <strain evidence="1 2">UAMH 7357</strain>
    </source>
</reference>
<evidence type="ECO:0000313" key="1">
    <source>
        <dbReference type="EMBL" id="PMD13408.1"/>
    </source>
</evidence>
<dbReference type="Proteomes" id="UP000235672">
    <property type="component" value="Unassembled WGS sequence"/>
</dbReference>
<protein>
    <submittedName>
        <fullName evidence="1">Uncharacterized protein</fullName>
    </submittedName>
</protein>
<gene>
    <name evidence="1" type="ORF">NA56DRAFT_711986</name>
</gene>
<dbReference type="OrthoDB" id="5227693at2759"/>
<name>A0A2J6PH97_9HELO</name>
<dbReference type="EMBL" id="KZ613531">
    <property type="protein sequence ID" value="PMD13408.1"/>
    <property type="molecule type" value="Genomic_DNA"/>
</dbReference>
<keyword evidence="2" id="KW-1185">Reference proteome</keyword>
<dbReference type="STRING" id="1745343.A0A2J6PH97"/>
<organism evidence="1 2">
    <name type="scientific">Hyaloscypha hepaticicola</name>
    <dbReference type="NCBI Taxonomy" id="2082293"/>
    <lineage>
        <taxon>Eukaryota</taxon>
        <taxon>Fungi</taxon>
        <taxon>Dikarya</taxon>
        <taxon>Ascomycota</taxon>
        <taxon>Pezizomycotina</taxon>
        <taxon>Leotiomycetes</taxon>
        <taxon>Helotiales</taxon>
        <taxon>Hyaloscyphaceae</taxon>
        <taxon>Hyaloscypha</taxon>
    </lineage>
</organism>